<dbReference type="EMBL" id="JABFBC010000001">
    <property type="protein sequence ID" value="NNU80516.1"/>
    <property type="molecule type" value="Genomic_DNA"/>
</dbReference>
<keyword evidence="3 5" id="KW-1133">Transmembrane helix</keyword>
<dbReference type="AlphaFoldDB" id="A0A849L2G9"/>
<evidence type="ECO:0000313" key="7">
    <source>
        <dbReference type="EMBL" id="NNU80516.1"/>
    </source>
</evidence>
<dbReference type="GO" id="GO:0016020">
    <property type="term" value="C:membrane"/>
    <property type="evidence" value="ECO:0007669"/>
    <property type="project" value="UniProtKB-SubCell"/>
</dbReference>
<accession>A0A849L2G9</accession>
<feature type="transmembrane region" description="Helical" evidence="5">
    <location>
        <begin position="115"/>
        <end position="135"/>
    </location>
</feature>
<comment type="caution">
    <text evidence="7">The sequence shown here is derived from an EMBL/GenBank/DDBJ whole genome shotgun (WGS) entry which is preliminary data.</text>
</comment>
<evidence type="ECO:0000259" key="6">
    <source>
        <dbReference type="Pfam" id="PF06271"/>
    </source>
</evidence>
<keyword evidence="4 5" id="KW-0472">Membrane</keyword>
<organism evidence="7 8">
    <name type="scientific">Halovulum dunhuangense</name>
    <dbReference type="NCBI Taxonomy" id="1505036"/>
    <lineage>
        <taxon>Bacteria</taxon>
        <taxon>Pseudomonadati</taxon>
        <taxon>Pseudomonadota</taxon>
        <taxon>Alphaproteobacteria</taxon>
        <taxon>Rhodobacterales</taxon>
        <taxon>Paracoccaceae</taxon>
        <taxon>Halovulum</taxon>
    </lineage>
</organism>
<keyword evidence="2 5" id="KW-0812">Transmembrane</keyword>
<feature type="domain" description="RDD" evidence="6">
    <location>
        <begin position="27"/>
        <end position="147"/>
    </location>
</feature>
<dbReference type="InterPro" id="IPR010432">
    <property type="entry name" value="RDD"/>
</dbReference>
<dbReference type="RefSeq" id="WP_171324343.1">
    <property type="nucleotide sequence ID" value="NZ_JABFBC010000001.1"/>
</dbReference>
<protein>
    <submittedName>
        <fullName evidence="7">RDD family protein</fullName>
    </submittedName>
</protein>
<keyword evidence="8" id="KW-1185">Reference proteome</keyword>
<comment type="subcellular location">
    <subcellularLocation>
        <location evidence="1">Membrane</location>
        <topology evidence="1">Multi-pass membrane protein</topology>
    </subcellularLocation>
</comment>
<evidence type="ECO:0000256" key="3">
    <source>
        <dbReference type="ARBA" id="ARBA00022989"/>
    </source>
</evidence>
<gene>
    <name evidence="7" type="ORF">HMH01_08690</name>
</gene>
<evidence type="ECO:0000256" key="4">
    <source>
        <dbReference type="ARBA" id="ARBA00023136"/>
    </source>
</evidence>
<feature type="transmembrane region" description="Helical" evidence="5">
    <location>
        <begin position="39"/>
        <end position="67"/>
    </location>
</feature>
<sequence length="157" mass="17135">MPTLSPMDSWTDLPHPEHDRQFYAGVPAKRAAAWVIDALVILVAAAAVTLVFGVLTLGFGLMLFPFILFGASFLYRTLTIAASSATWGMMLMGIEFRDRRGHRLDLVTAALHTGLFLFLMASVIGWIATVAAMLLTRYNQGVPDLLLGTTAINRPLD</sequence>
<feature type="transmembrane region" description="Helical" evidence="5">
    <location>
        <begin position="73"/>
        <end position="94"/>
    </location>
</feature>
<name>A0A849L2G9_9RHOB</name>
<dbReference type="Pfam" id="PF06271">
    <property type="entry name" value="RDD"/>
    <property type="match status" value="1"/>
</dbReference>
<evidence type="ECO:0000256" key="1">
    <source>
        <dbReference type="ARBA" id="ARBA00004141"/>
    </source>
</evidence>
<reference evidence="7 8" key="1">
    <citation type="submission" date="2020-05" db="EMBL/GenBank/DDBJ databases">
        <title>Gimesia benthica sp. nov., a novel planctomycete isolated from a deep-sea water sample of the Northwest Indian Ocean.</title>
        <authorList>
            <person name="Wang J."/>
            <person name="Ruan C."/>
            <person name="Song L."/>
            <person name="Zhu Y."/>
            <person name="Li A."/>
            <person name="Zheng X."/>
            <person name="Wang L."/>
            <person name="Lu Z."/>
            <person name="Huang Y."/>
            <person name="Du W."/>
            <person name="Zhou Y."/>
            <person name="Huang L."/>
            <person name="Dai X."/>
        </authorList>
    </citation>
    <scope>NUCLEOTIDE SEQUENCE [LARGE SCALE GENOMIC DNA]</scope>
    <source>
        <strain evidence="7 8">YYQ-30</strain>
    </source>
</reference>
<evidence type="ECO:0000313" key="8">
    <source>
        <dbReference type="Proteomes" id="UP000572377"/>
    </source>
</evidence>
<dbReference type="Proteomes" id="UP000572377">
    <property type="component" value="Unassembled WGS sequence"/>
</dbReference>
<proteinExistence type="predicted"/>
<evidence type="ECO:0000256" key="5">
    <source>
        <dbReference type="SAM" id="Phobius"/>
    </source>
</evidence>
<evidence type="ECO:0000256" key="2">
    <source>
        <dbReference type="ARBA" id="ARBA00022692"/>
    </source>
</evidence>